<dbReference type="EMBL" id="MSZS01000002">
    <property type="protein sequence ID" value="PKX96722.1"/>
    <property type="molecule type" value="Genomic_DNA"/>
</dbReference>
<gene>
    <name evidence="3" type="ORF">P174DRAFT_384173</name>
</gene>
<proteinExistence type="inferred from homology"/>
<protein>
    <submittedName>
        <fullName evidence="3">WD repeat protein</fullName>
    </submittedName>
</protein>
<dbReference type="SMART" id="SM00320">
    <property type="entry name" value="WD40"/>
    <property type="match status" value="7"/>
</dbReference>
<keyword evidence="4" id="KW-1185">Reference proteome</keyword>
<feature type="compositionally biased region" description="Polar residues" evidence="2">
    <location>
        <begin position="115"/>
        <end position="127"/>
    </location>
</feature>
<comment type="similarity">
    <text evidence="1">Belongs to the WD repeat LST8 family.</text>
</comment>
<dbReference type="PANTHER" id="PTHR19842">
    <property type="entry name" value="G BETA-LIKE PROTEIN GBL"/>
    <property type="match status" value="1"/>
</dbReference>
<dbReference type="GO" id="GO:0031929">
    <property type="term" value="P:TOR signaling"/>
    <property type="evidence" value="ECO:0007669"/>
    <property type="project" value="InterPro"/>
</dbReference>
<evidence type="ECO:0000313" key="3">
    <source>
        <dbReference type="EMBL" id="PKX96722.1"/>
    </source>
</evidence>
<feature type="compositionally biased region" description="Low complexity" evidence="2">
    <location>
        <begin position="128"/>
        <end position="150"/>
    </location>
</feature>
<dbReference type="InterPro" id="IPR001680">
    <property type="entry name" value="WD40_rpt"/>
</dbReference>
<dbReference type="InterPro" id="IPR015943">
    <property type="entry name" value="WD40/YVTN_repeat-like_dom_sf"/>
</dbReference>
<dbReference type="GeneID" id="36530520"/>
<dbReference type="OrthoDB" id="10248252at2759"/>
<name>A0A2I1CGH1_ASPN1</name>
<dbReference type="Pfam" id="PF00400">
    <property type="entry name" value="WD40"/>
    <property type="match status" value="2"/>
</dbReference>
<dbReference type="GO" id="GO:0031932">
    <property type="term" value="C:TORC2 complex"/>
    <property type="evidence" value="ECO:0007669"/>
    <property type="project" value="InterPro"/>
</dbReference>
<dbReference type="InterPro" id="IPR037588">
    <property type="entry name" value="MLST8"/>
</dbReference>
<comment type="caution">
    <text evidence="3">The sequence shown here is derived from an EMBL/GenBank/DDBJ whole genome shotgun (WGS) entry which is preliminary data.</text>
</comment>
<dbReference type="FunFam" id="2.130.10.10:FF:000969">
    <property type="entry name" value="WD repeat protein"/>
    <property type="match status" value="1"/>
</dbReference>
<accession>A0A2I1CGH1</accession>
<dbReference type="SUPFAM" id="SSF50978">
    <property type="entry name" value="WD40 repeat-like"/>
    <property type="match status" value="1"/>
</dbReference>
<evidence type="ECO:0000256" key="2">
    <source>
        <dbReference type="SAM" id="MobiDB-lite"/>
    </source>
</evidence>
<evidence type="ECO:0000313" key="4">
    <source>
        <dbReference type="Proteomes" id="UP000234474"/>
    </source>
</evidence>
<dbReference type="GO" id="GO:0032956">
    <property type="term" value="P:regulation of actin cytoskeleton organization"/>
    <property type="evidence" value="ECO:0007669"/>
    <property type="project" value="TreeGrafter"/>
</dbReference>
<dbReference type="OMA" id="EEIMCGA"/>
<dbReference type="AlphaFoldDB" id="A0A2I1CGH1"/>
<dbReference type="Gene3D" id="2.130.10.10">
    <property type="entry name" value="YVTN repeat-like/Quinoprotein amine dehydrogenase"/>
    <property type="match status" value="1"/>
</dbReference>
<dbReference type="VEuPathDB" id="FungiDB:P174DRAFT_384173"/>
<reference evidence="4" key="1">
    <citation type="journal article" date="2018" name="Proc. Natl. Acad. Sci. U.S.A.">
        <title>Linking secondary metabolites to gene clusters through genome sequencing of six diverse Aspergillus species.</title>
        <authorList>
            <person name="Kaerboelling I."/>
            <person name="Vesth T.C."/>
            <person name="Frisvad J.C."/>
            <person name="Nybo J.L."/>
            <person name="Theobald S."/>
            <person name="Kuo A."/>
            <person name="Bowyer P."/>
            <person name="Matsuda Y."/>
            <person name="Mondo S."/>
            <person name="Lyhne E.K."/>
            <person name="Kogle M.E."/>
            <person name="Clum A."/>
            <person name="Lipzen A."/>
            <person name="Salamov A."/>
            <person name="Ngan C.Y."/>
            <person name="Daum C."/>
            <person name="Chiniquy J."/>
            <person name="Barry K."/>
            <person name="LaButti K."/>
            <person name="Haridas S."/>
            <person name="Simmons B.A."/>
            <person name="Magnuson J.K."/>
            <person name="Mortensen U.H."/>
            <person name="Larsen T.O."/>
            <person name="Grigoriev I.V."/>
            <person name="Baker S.E."/>
            <person name="Andersen M.R."/>
        </authorList>
    </citation>
    <scope>NUCLEOTIDE SEQUENCE [LARGE SCALE GENOMIC DNA]</scope>
    <source>
        <strain evidence="4">IBT 16806</strain>
    </source>
</reference>
<feature type="compositionally biased region" description="Basic residues" evidence="2">
    <location>
        <begin position="151"/>
        <end position="160"/>
    </location>
</feature>
<sequence length="1139" mass="126967">MLHRAIPQKIAGMMNLCTSNHQHLEPDDPALIEEHKLLLSKFMEPSSRGTKKIERVSSNNFETVFHSQASLNSASNTINDEFSAVTNPGVSSGGRKNCNAKVALGLPSSARKRSTSNLSSMDKQTFNSSPSSVARDSSSPAPSSTRFPAPRTRRSARSRNKQINYYPVISLSQSDSEEGPSGSRDIKLVNTSSQAGSRQSHKHSNQSSPRLRHLNSNADPLSHAEKRIIYSSRGVQIRKLNFRSLDDLKDLKHAPFCPEHNPVKYAKRYRESMTISSEILHVDFDSHEMTAMLDLLSLHGWQYSPTSEVSISDQVIAVLSSHEVHRDFAKKISLLRELAKIISNEAVIDTSTWLWEVLTSKVRSKNQQSVEHCLTQLLTLKGVASDGVLSASPAVIKRQLQIFLSCLPHASILYRRQPADIDAFIQTARIGHLSSSPSIIQAARVTDSSSSFSVFGPIRALNNVNTLLQNRELGGPVKRQLRTKVKSDFSLLKTWKGASNDVNVLAWSPDGTRFAAGATAQCDEGNMEYNRGNNLVIGDLTCNRLEEVPGHYIIRPPGRAASQRATSDNRLFMSVTAMQWFDETLFTASYDNTVKLWRFSGNRITNHKTLPHESKVLVMARSNFQENLLATGAQSFRLWNIVESKDAPLIIESRRDLTPTCLAWGSTHDTRHLLLAGMSERDDGLPHACPAPSGFLTGWHVGEASIIPTPFQPNSQNIFDIKWHPTLPRFATASTVGQSQVSRGTRSVVRVYEPLKWKSQTIEFECPALDINDITFCPMNSYYVTASCTNGVTYVWDYRKRDQVLLELPHGEPLNQLDELLEREQDDVGVRMALWGDEIHQFYTGASDGIVKQWNILRSQEDALTKNVFGIEEEIMCGAFSSDKSNLLIGDAGGGIHILSTSSSSPHEGRDPIEDERKMHFRHAAQPPWDVHASDSESGLVAARKLLNSGKLKRHPVFGVGQGPHYDGPFAGWARPGNPDQPHLASLEPDVKMRQLDGPAPKDRIGLDEESRQLVEAHIQLARIRNQRRNEYKRKRAVDVIDLCSDEEDNRGPERRAQSRHIYIGDFMGITNLQCEVIDLTGDTDTDSEENASTARARSPCSEFPKMDSLLETLEAGLEEDFWWPDSGQVNPNFPQEEA</sequence>
<dbReference type="InterPro" id="IPR036322">
    <property type="entry name" value="WD40_repeat_dom_sf"/>
</dbReference>
<dbReference type="PANTHER" id="PTHR19842:SF2">
    <property type="entry name" value="WD REPEAT PROTEIN (AFU_ORTHOLOGUE AFUA_5G04300)"/>
    <property type="match status" value="1"/>
</dbReference>
<evidence type="ECO:0000256" key="1">
    <source>
        <dbReference type="ARBA" id="ARBA00009890"/>
    </source>
</evidence>
<dbReference type="GO" id="GO:0031931">
    <property type="term" value="C:TORC1 complex"/>
    <property type="evidence" value="ECO:0007669"/>
    <property type="project" value="InterPro"/>
</dbReference>
<organism evidence="3 4">
    <name type="scientific">Aspergillus novofumigatus (strain IBT 16806)</name>
    <dbReference type="NCBI Taxonomy" id="1392255"/>
    <lineage>
        <taxon>Eukaryota</taxon>
        <taxon>Fungi</taxon>
        <taxon>Dikarya</taxon>
        <taxon>Ascomycota</taxon>
        <taxon>Pezizomycotina</taxon>
        <taxon>Eurotiomycetes</taxon>
        <taxon>Eurotiomycetidae</taxon>
        <taxon>Eurotiales</taxon>
        <taxon>Aspergillaceae</taxon>
        <taxon>Aspergillus</taxon>
        <taxon>Aspergillus subgen. Fumigati</taxon>
    </lineage>
</organism>
<feature type="compositionally biased region" description="Polar residues" evidence="2">
    <location>
        <begin position="205"/>
        <end position="219"/>
    </location>
</feature>
<feature type="compositionally biased region" description="Polar residues" evidence="2">
    <location>
        <begin position="189"/>
        <end position="198"/>
    </location>
</feature>
<dbReference type="Proteomes" id="UP000234474">
    <property type="component" value="Unassembled WGS sequence"/>
</dbReference>
<dbReference type="STRING" id="1392255.A0A2I1CGH1"/>
<dbReference type="RefSeq" id="XP_024685317.1">
    <property type="nucleotide sequence ID" value="XM_024823194.1"/>
</dbReference>
<feature type="region of interest" description="Disordered" evidence="2">
    <location>
        <begin position="104"/>
        <end position="219"/>
    </location>
</feature>